<proteinExistence type="predicted"/>
<feature type="region of interest" description="Disordered" evidence="2">
    <location>
        <begin position="45"/>
        <end position="72"/>
    </location>
</feature>
<comment type="caution">
    <text evidence="3">The sequence shown here is derived from an EMBL/GenBank/DDBJ whole genome shotgun (WGS) entry which is preliminary data.</text>
</comment>
<feature type="coiled-coil region" evidence="1">
    <location>
        <begin position="78"/>
        <end position="136"/>
    </location>
</feature>
<accession>A0A8S9V6J8</accession>
<dbReference type="Proteomes" id="UP000704712">
    <property type="component" value="Unassembled WGS sequence"/>
</dbReference>
<name>A0A8S9V6J8_PHYIN</name>
<evidence type="ECO:0000256" key="2">
    <source>
        <dbReference type="SAM" id="MobiDB-lite"/>
    </source>
</evidence>
<organism evidence="3 4">
    <name type="scientific">Phytophthora infestans</name>
    <name type="common">Potato late blight agent</name>
    <name type="synonym">Botrytis infestans</name>
    <dbReference type="NCBI Taxonomy" id="4787"/>
    <lineage>
        <taxon>Eukaryota</taxon>
        <taxon>Sar</taxon>
        <taxon>Stramenopiles</taxon>
        <taxon>Oomycota</taxon>
        <taxon>Peronosporomycetes</taxon>
        <taxon>Peronosporales</taxon>
        <taxon>Peronosporaceae</taxon>
        <taxon>Phytophthora</taxon>
    </lineage>
</organism>
<evidence type="ECO:0000313" key="4">
    <source>
        <dbReference type="Proteomes" id="UP000704712"/>
    </source>
</evidence>
<keyword evidence="1" id="KW-0175">Coiled coil</keyword>
<evidence type="ECO:0000256" key="1">
    <source>
        <dbReference type="SAM" id="Coils"/>
    </source>
</evidence>
<reference evidence="3" key="1">
    <citation type="submission" date="2020-03" db="EMBL/GenBank/DDBJ databases">
        <title>Hybrid Assembly of Korean Phytophthora infestans isolates.</title>
        <authorList>
            <person name="Prokchorchik M."/>
            <person name="Lee Y."/>
            <person name="Seo J."/>
            <person name="Cho J.-H."/>
            <person name="Park Y.-E."/>
            <person name="Jang D.-C."/>
            <person name="Im J.-S."/>
            <person name="Choi J.-G."/>
            <person name="Park H.-J."/>
            <person name="Lee G.-B."/>
            <person name="Lee Y.-G."/>
            <person name="Hong S.-Y."/>
            <person name="Cho K."/>
            <person name="Sohn K.H."/>
        </authorList>
    </citation>
    <scope>NUCLEOTIDE SEQUENCE</scope>
    <source>
        <strain evidence="3">KR_2_A2</strain>
    </source>
</reference>
<gene>
    <name evidence="3" type="ORF">GN958_ATG03794</name>
</gene>
<sequence length="396" mass="45095">MLTNPGRTCGIRDPLLVHGLTATVSPTQGSVQKSRGARLNMTITSETSLKQGHEETPEPVEQSMELDEEKPKRRKCTYAARREKAHELREEVRKLESQVIVLKLRSEQESGVDDRLKQTQAENATLSENIRAQHLQVAEMQSAMSQYLKSQQSHPLYTYIYLPKDWNKRQAKLVSIREEKLRNAHNFVMDPKRIVDSDKTTYSGELFESIDGDFCGIRFEIVQFPGVKSLQQVYDAALYYLTNMEISITERLGHITVRDDYETIDGSVYNARVLSTVHDTVTMETSSLLFPKMDPDGEYEIVVLDSIDEDELYPYSSAKRVRKDVSATAVFTVRRKPTVNGEEGELVVTMRGSAFLKIHRPQFAVREDIQQEMATNIMAWGDVMVKSIRSIVYGAC</sequence>
<dbReference type="EMBL" id="JAACNO010000526">
    <property type="protein sequence ID" value="KAF4147014.1"/>
    <property type="molecule type" value="Genomic_DNA"/>
</dbReference>
<protein>
    <submittedName>
        <fullName evidence="3">Uncharacterized protein</fullName>
    </submittedName>
</protein>
<dbReference type="AlphaFoldDB" id="A0A8S9V6J8"/>
<evidence type="ECO:0000313" key="3">
    <source>
        <dbReference type="EMBL" id="KAF4147014.1"/>
    </source>
</evidence>